<dbReference type="Proteomes" id="UP000809349">
    <property type="component" value="Unassembled WGS sequence"/>
</dbReference>
<comment type="caution">
    <text evidence="2">The sequence shown here is derived from an EMBL/GenBank/DDBJ whole genome shotgun (WGS) entry which is preliminary data.</text>
</comment>
<sequence length="162" mass="18689">MRMRVVQMRHRFCAAVSRSDRRCTRAHFAHCTVNDDAGPSKTTITFHDGSTGLNQFYFEYPFNLRHLWNWPARVIEVFVVREITAEISLRISSRNVYHSTTSTRPDEDTFEKSLISTFDFRKKTTAELDRETGCDQRGKMPGRSGNPSRCASARIRHKTADA</sequence>
<feature type="region of interest" description="Disordered" evidence="1">
    <location>
        <begin position="129"/>
        <end position="162"/>
    </location>
</feature>
<accession>A0ABS7SRX9</accession>
<proteinExistence type="predicted"/>
<organism evidence="2 3">
    <name type="scientific">Massilia soli</name>
    <dbReference type="NCBI Taxonomy" id="2792854"/>
    <lineage>
        <taxon>Bacteria</taxon>
        <taxon>Pseudomonadati</taxon>
        <taxon>Pseudomonadota</taxon>
        <taxon>Betaproteobacteria</taxon>
        <taxon>Burkholderiales</taxon>
        <taxon>Oxalobacteraceae</taxon>
        <taxon>Telluria group</taxon>
        <taxon>Massilia</taxon>
    </lineage>
</organism>
<evidence type="ECO:0000313" key="2">
    <source>
        <dbReference type="EMBL" id="MBZ2208692.1"/>
    </source>
</evidence>
<feature type="compositionally biased region" description="Basic and acidic residues" evidence="1">
    <location>
        <begin position="129"/>
        <end position="138"/>
    </location>
</feature>
<evidence type="ECO:0000256" key="1">
    <source>
        <dbReference type="SAM" id="MobiDB-lite"/>
    </source>
</evidence>
<gene>
    <name evidence="2" type="ORF">I4X03_015605</name>
</gene>
<name>A0ABS7SRX9_9BURK</name>
<dbReference type="RefSeq" id="WP_223469172.1">
    <property type="nucleotide sequence ID" value="NZ_JAFBIL020000006.1"/>
</dbReference>
<evidence type="ECO:0000313" key="3">
    <source>
        <dbReference type="Proteomes" id="UP000809349"/>
    </source>
</evidence>
<reference evidence="2 3" key="1">
    <citation type="submission" date="2021-01" db="EMBL/GenBank/DDBJ databases">
        <authorList>
            <person name="Ruan W."/>
            <person name="Khan S.A."/>
            <person name="Jeon C.O."/>
        </authorList>
    </citation>
    <scope>NUCLEOTIDE SEQUENCE [LARGE SCALE GENOMIC DNA]</scope>
    <source>
        <strain evidence="2 3">R798</strain>
    </source>
</reference>
<keyword evidence="3" id="KW-1185">Reference proteome</keyword>
<dbReference type="EMBL" id="JAFBIL020000006">
    <property type="protein sequence ID" value="MBZ2208692.1"/>
    <property type="molecule type" value="Genomic_DNA"/>
</dbReference>
<reference evidence="2 3" key="2">
    <citation type="submission" date="2021-08" db="EMBL/GenBank/DDBJ databases">
        <title>Massilia sp. R798.</title>
        <authorList>
            <person name="Baek J.H."/>
            <person name="Jung H.S."/>
            <person name="Kim K.R."/>
            <person name="Jeon C.O."/>
        </authorList>
    </citation>
    <scope>NUCLEOTIDE SEQUENCE [LARGE SCALE GENOMIC DNA]</scope>
    <source>
        <strain evidence="2 3">R798</strain>
    </source>
</reference>
<protein>
    <submittedName>
        <fullName evidence="2">Uncharacterized protein</fullName>
    </submittedName>
</protein>